<dbReference type="AlphaFoldDB" id="A0A6M3KW26"/>
<accession>A0A6M3KW26</accession>
<protein>
    <submittedName>
        <fullName evidence="2">Putative RNase_H superfamily protein</fullName>
    </submittedName>
</protein>
<name>A0A6M3KW26_9ZZZZ</name>
<dbReference type="SUPFAM" id="SSF53098">
    <property type="entry name" value="Ribonuclease H-like"/>
    <property type="match status" value="1"/>
</dbReference>
<dbReference type="InterPro" id="IPR036397">
    <property type="entry name" value="RNaseH_sf"/>
</dbReference>
<dbReference type="InterPro" id="IPR038720">
    <property type="entry name" value="YprB_RNase_H-like_dom"/>
</dbReference>
<dbReference type="Pfam" id="PF13482">
    <property type="entry name" value="RNase_H_2"/>
    <property type="match status" value="1"/>
</dbReference>
<dbReference type="Gene3D" id="3.30.420.10">
    <property type="entry name" value="Ribonuclease H-like superfamily/Ribonuclease H"/>
    <property type="match status" value="1"/>
</dbReference>
<dbReference type="GO" id="GO:0003676">
    <property type="term" value="F:nucleic acid binding"/>
    <property type="evidence" value="ECO:0007669"/>
    <property type="project" value="InterPro"/>
</dbReference>
<evidence type="ECO:0000259" key="1">
    <source>
        <dbReference type="Pfam" id="PF13482"/>
    </source>
</evidence>
<sequence>MKRLKPTGKEFDDFVDEWYRRGHDGKIYLAESHGVKYNTARHWVCDEGVSRKEKEAPRMTVTVPELMGMKTFVNLDFVFFDLETSNLNADFSVMLAACIKPYGQPTMVFRADDYPEWTTNRANDYQITRDIATELRKHAIVVGHYSSKFDMPFLRAKMTKHGLEPLPPMFGIDTWRIAKTNFKVSSRRLKNLASYFEVGNKDGVEGALWMDAAYNGSKEAMDKIVEHNIVDVEVLERLTCISFPYLKAIPKL</sequence>
<gene>
    <name evidence="2" type="ORF">MM415B02086_0017</name>
</gene>
<dbReference type="EMBL" id="MT142632">
    <property type="protein sequence ID" value="QJA86393.1"/>
    <property type="molecule type" value="Genomic_DNA"/>
</dbReference>
<feature type="domain" description="YprB ribonuclease H-like" evidence="1">
    <location>
        <begin position="78"/>
        <end position="238"/>
    </location>
</feature>
<proteinExistence type="predicted"/>
<evidence type="ECO:0000313" key="2">
    <source>
        <dbReference type="EMBL" id="QJA86393.1"/>
    </source>
</evidence>
<reference evidence="2" key="1">
    <citation type="submission" date="2020-03" db="EMBL/GenBank/DDBJ databases">
        <title>The deep terrestrial virosphere.</title>
        <authorList>
            <person name="Holmfeldt K."/>
            <person name="Nilsson E."/>
            <person name="Simone D."/>
            <person name="Lopez-Fernandez M."/>
            <person name="Wu X."/>
            <person name="de Brujin I."/>
            <person name="Lundin D."/>
            <person name="Andersson A."/>
            <person name="Bertilsson S."/>
            <person name="Dopson M."/>
        </authorList>
    </citation>
    <scope>NUCLEOTIDE SEQUENCE</scope>
    <source>
        <strain evidence="2">MM415B02086</strain>
    </source>
</reference>
<dbReference type="InterPro" id="IPR012337">
    <property type="entry name" value="RNaseH-like_sf"/>
</dbReference>
<organism evidence="2">
    <name type="scientific">viral metagenome</name>
    <dbReference type="NCBI Taxonomy" id="1070528"/>
    <lineage>
        <taxon>unclassified sequences</taxon>
        <taxon>metagenomes</taxon>
        <taxon>organismal metagenomes</taxon>
    </lineage>
</organism>